<dbReference type="GO" id="GO:0003677">
    <property type="term" value="F:DNA binding"/>
    <property type="evidence" value="ECO:0007669"/>
    <property type="project" value="UniProtKB-KW"/>
</dbReference>
<dbReference type="PANTHER" id="PTHR30385:SF4">
    <property type="entry name" value="RNA POLYMERASE SIGMA-E FACTOR"/>
    <property type="match status" value="1"/>
</dbReference>
<dbReference type="InterPro" id="IPR007624">
    <property type="entry name" value="RNA_pol_sigma70_r3"/>
</dbReference>
<keyword evidence="10" id="KW-1185">Reference proteome</keyword>
<evidence type="ECO:0000259" key="6">
    <source>
        <dbReference type="Pfam" id="PF04539"/>
    </source>
</evidence>
<feature type="region of interest" description="Disordered" evidence="5">
    <location>
        <begin position="1"/>
        <end position="62"/>
    </location>
</feature>
<feature type="domain" description="RNA polymerase sigma-70 region 3" evidence="6">
    <location>
        <begin position="166"/>
        <end position="211"/>
    </location>
</feature>
<dbReference type="GO" id="GO:0016987">
    <property type="term" value="F:sigma factor activity"/>
    <property type="evidence" value="ECO:0007669"/>
    <property type="project" value="UniProtKB-KW"/>
</dbReference>
<evidence type="ECO:0000256" key="4">
    <source>
        <dbReference type="ARBA" id="ARBA00023163"/>
    </source>
</evidence>
<dbReference type="PANTHER" id="PTHR30385">
    <property type="entry name" value="SIGMA FACTOR F FLAGELLAR"/>
    <property type="match status" value="1"/>
</dbReference>
<reference evidence="9 10" key="1">
    <citation type="submission" date="2019-09" db="EMBL/GenBank/DDBJ databases">
        <title>Nocardioides panacisoli sp. nov., isolated from the soil of a ginseng field.</title>
        <authorList>
            <person name="Cho C."/>
        </authorList>
    </citation>
    <scope>NUCLEOTIDE SEQUENCE [LARGE SCALE GENOMIC DNA]</scope>
    <source>
        <strain evidence="9 10">BN140041</strain>
    </source>
</reference>
<gene>
    <name evidence="9" type="ORF">F0U47_15755</name>
</gene>
<evidence type="ECO:0000256" key="5">
    <source>
        <dbReference type="SAM" id="MobiDB-lite"/>
    </source>
</evidence>
<dbReference type="Pfam" id="PF04539">
    <property type="entry name" value="Sigma70_r3"/>
    <property type="match status" value="1"/>
</dbReference>
<keyword evidence="1" id="KW-0805">Transcription regulation</keyword>
<feature type="domain" description="RNA polymerase sigma-70 region 4" evidence="8">
    <location>
        <begin position="255"/>
        <end position="300"/>
    </location>
</feature>
<dbReference type="InterPro" id="IPR013324">
    <property type="entry name" value="RNA_pol_sigma_r3/r4-like"/>
</dbReference>
<dbReference type="Gene3D" id="1.10.10.10">
    <property type="entry name" value="Winged helix-like DNA-binding domain superfamily/Winged helix DNA-binding domain"/>
    <property type="match status" value="2"/>
</dbReference>
<evidence type="ECO:0000313" key="10">
    <source>
        <dbReference type="Proteomes" id="UP000324351"/>
    </source>
</evidence>
<comment type="caution">
    <text evidence="9">The sequence shown here is derived from an EMBL/GenBank/DDBJ whole genome shotgun (WGS) entry which is preliminary data.</text>
</comment>
<dbReference type="InterPro" id="IPR007627">
    <property type="entry name" value="RNA_pol_sigma70_r2"/>
</dbReference>
<dbReference type="Pfam" id="PF04542">
    <property type="entry name" value="Sigma70_r2"/>
    <property type="match status" value="1"/>
</dbReference>
<dbReference type="Pfam" id="PF04545">
    <property type="entry name" value="Sigma70_r4"/>
    <property type="match status" value="1"/>
</dbReference>
<dbReference type="Proteomes" id="UP000324351">
    <property type="component" value="Unassembled WGS sequence"/>
</dbReference>
<evidence type="ECO:0000259" key="7">
    <source>
        <dbReference type="Pfam" id="PF04542"/>
    </source>
</evidence>
<sequence>MAGLTGFQPGYLPTRRSLRGPANRHASLPTSECVNVSTSTLSEPAHPLTKTEPEPVPPDERKRRTAELIALAAECEGEERQRILDQVIVLNIPVAHALASRYRNRGQARDELEQVACLALTKAVHAYDPARGDDLLVFAVPSILGELKRYFRDVTWTVRPPRRIQELRPRLTEAEEALTQQLGRPPRPSEIADAVGCTVDDVLEAHECATCASPDSLDESPPGESGFAWIDRLPAAEFGFGRAEAVAVLAPACRRLKARDRRILHMRFYEQKTQQQIADELGVTQVQVSRLLQRILTDLRRAITGRNTTPAKAA</sequence>
<dbReference type="InterPro" id="IPR007630">
    <property type="entry name" value="RNA_pol_sigma70_r4"/>
</dbReference>
<feature type="domain" description="RNA polymerase sigma-70 region 2" evidence="7">
    <location>
        <begin position="91"/>
        <end position="156"/>
    </location>
</feature>
<feature type="compositionally biased region" description="Polar residues" evidence="5">
    <location>
        <begin position="28"/>
        <end position="42"/>
    </location>
</feature>
<dbReference type="SUPFAM" id="SSF88946">
    <property type="entry name" value="Sigma2 domain of RNA polymerase sigma factors"/>
    <property type="match status" value="1"/>
</dbReference>
<dbReference type="GO" id="GO:0006352">
    <property type="term" value="P:DNA-templated transcription initiation"/>
    <property type="evidence" value="ECO:0007669"/>
    <property type="project" value="InterPro"/>
</dbReference>
<evidence type="ECO:0000259" key="8">
    <source>
        <dbReference type="Pfam" id="PF04545"/>
    </source>
</evidence>
<protein>
    <submittedName>
        <fullName evidence="9">Sigma-70 family RNA polymerase sigma factor</fullName>
    </submittedName>
</protein>
<organism evidence="9 10">
    <name type="scientific">Nocardioides antri</name>
    <dbReference type="NCBI Taxonomy" id="2607659"/>
    <lineage>
        <taxon>Bacteria</taxon>
        <taxon>Bacillati</taxon>
        <taxon>Actinomycetota</taxon>
        <taxon>Actinomycetes</taxon>
        <taxon>Propionibacteriales</taxon>
        <taxon>Nocardioidaceae</taxon>
        <taxon>Nocardioides</taxon>
    </lineage>
</organism>
<evidence type="ECO:0000256" key="3">
    <source>
        <dbReference type="ARBA" id="ARBA00023125"/>
    </source>
</evidence>
<evidence type="ECO:0000313" key="9">
    <source>
        <dbReference type="EMBL" id="KAA1425808.1"/>
    </source>
</evidence>
<name>A0A5B1M019_9ACTN</name>
<proteinExistence type="predicted"/>
<dbReference type="InterPro" id="IPR013325">
    <property type="entry name" value="RNA_pol_sigma_r2"/>
</dbReference>
<dbReference type="InterPro" id="IPR014284">
    <property type="entry name" value="RNA_pol_sigma-70_dom"/>
</dbReference>
<keyword evidence="2" id="KW-0731">Sigma factor</keyword>
<dbReference type="InterPro" id="IPR036388">
    <property type="entry name" value="WH-like_DNA-bd_sf"/>
</dbReference>
<reference evidence="9 10" key="2">
    <citation type="submission" date="2019-09" db="EMBL/GenBank/DDBJ databases">
        <authorList>
            <person name="Jin C."/>
        </authorList>
    </citation>
    <scope>NUCLEOTIDE SEQUENCE [LARGE SCALE GENOMIC DNA]</scope>
    <source>
        <strain evidence="9 10">BN140041</strain>
    </source>
</reference>
<dbReference type="SUPFAM" id="SSF88659">
    <property type="entry name" value="Sigma3 and sigma4 domains of RNA polymerase sigma factors"/>
    <property type="match status" value="2"/>
</dbReference>
<evidence type="ECO:0000256" key="1">
    <source>
        <dbReference type="ARBA" id="ARBA00023015"/>
    </source>
</evidence>
<dbReference type="Gene3D" id="1.20.120.1810">
    <property type="match status" value="1"/>
</dbReference>
<evidence type="ECO:0000256" key="2">
    <source>
        <dbReference type="ARBA" id="ARBA00023082"/>
    </source>
</evidence>
<keyword evidence="3" id="KW-0238">DNA-binding</keyword>
<dbReference type="CDD" id="cd06171">
    <property type="entry name" value="Sigma70_r4"/>
    <property type="match status" value="1"/>
</dbReference>
<dbReference type="NCBIfam" id="TIGR02937">
    <property type="entry name" value="sigma70-ECF"/>
    <property type="match status" value="1"/>
</dbReference>
<dbReference type="AlphaFoldDB" id="A0A5B1M019"/>
<feature type="compositionally biased region" description="Basic and acidic residues" evidence="5">
    <location>
        <begin position="49"/>
        <end position="62"/>
    </location>
</feature>
<dbReference type="EMBL" id="VUJW01000010">
    <property type="protein sequence ID" value="KAA1425808.1"/>
    <property type="molecule type" value="Genomic_DNA"/>
</dbReference>
<accession>A0A5B1M019</accession>
<keyword evidence="4" id="KW-0804">Transcription</keyword>